<feature type="transmembrane region" description="Helical" evidence="5">
    <location>
        <begin position="333"/>
        <end position="354"/>
    </location>
</feature>
<evidence type="ECO:0000256" key="4">
    <source>
        <dbReference type="ARBA" id="ARBA00023136"/>
    </source>
</evidence>
<dbReference type="RefSeq" id="WP_092700449.1">
    <property type="nucleotide sequence ID" value="NZ_FNFC01000004.1"/>
</dbReference>
<evidence type="ECO:0000256" key="1">
    <source>
        <dbReference type="ARBA" id="ARBA00004141"/>
    </source>
</evidence>
<dbReference type="Proteomes" id="UP000198856">
    <property type="component" value="Unassembled WGS sequence"/>
</dbReference>
<proteinExistence type="inferred from homology"/>
<dbReference type="Pfam" id="PF00902">
    <property type="entry name" value="TatC"/>
    <property type="match status" value="2"/>
</dbReference>
<feature type="transmembrane region" description="Helical" evidence="5">
    <location>
        <begin position="646"/>
        <end position="671"/>
    </location>
</feature>
<dbReference type="GO" id="GO:0065002">
    <property type="term" value="P:intracellular protein transmembrane transport"/>
    <property type="evidence" value="ECO:0007669"/>
    <property type="project" value="TreeGrafter"/>
</dbReference>
<comment type="subcellular location">
    <subcellularLocation>
        <location evidence="5">Cell membrane</location>
        <topology evidence="5">Multi-pass membrane protein</topology>
    </subcellularLocation>
    <subcellularLocation>
        <location evidence="1">Membrane</location>
        <topology evidence="1">Multi-pass membrane protein</topology>
    </subcellularLocation>
</comment>
<keyword evidence="5" id="KW-0811">Translocation</keyword>
<dbReference type="STRING" id="890420.SAMN05216226_104187"/>
<comment type="function">
    <text evidence="5">Part of the twin-arginine translocation (Tat) system that transports large folded proteins containing a characteristic twin-arginine motif in their signal peptide across membranes.</text>
</comment>
<evidence type="ECO:0000256" key="3">
    <source>
        <dbReference type="ARBA" id="ARBA00022989"/>
    </source>
</evidence>
<dbReference type="AlphaFoldDB" id="A0A1G8UCY4"/>
<dbReference type="InterPro" id="IPR002033">
    <property type="entry name" value="TatC"/>
</dbReference>
<keyword evidence="5" id="KW-0813">Transport</keyword>
<feature type="transmembrane region" description="Helical" evidence="5">
    <location>
        <begin position="505"/>
        <end position="525"/>
    </location>
</feature>
<sequence length="744" mass="81649">MSGALPEDATRSLANGRAAVGSMLSTAQTHLKKVFLVFVTFMMVTIWALRAFVWDQLKADLVYDRMDAGTEEATEIIVTTPFDVILLQVKIGVILGALFSLPVLIYYSRDALRARGYWPSSEVPRWKIWSFVVIIFLLIFAGVSYAYFLFFPIMFDFLAANAVQAGFKPTWSIVMWTEFIFFLALSFGLAAQLPLFMSATARSGIVPYETYREKWRYAVVGIFVFGAMFSPPDPFTQVMWGVPLVLLYFISLGFAKLAVLSKRAGEQVSTVDVAKSRWNVLAGVAFLTVGGVYAYLLEGGIAATNDLLDSAGSQYRVLITPEELSVFGFEPTVVAVGVGLLAALPIAGVTLFYFRIKALERSVAASQRQDGQRAPADAEGAEAGEPAEMDLGAMQTPAIKAANVEAFVEMDGERAIAFAEEAVENDNPEKAQAILDRLDEAAEYKQEQEDEESEEAEAEEEDENLVTSTAAGMLDPFTEDETTEDDIGGYYYDIRFILESLTSRAIWVVATFMVVMAGSFMWLYLGGIDEVRQIFFQNMPEAIAEEPEIVVLHPVEALIFMLKFSTLLGAVATVPIVLYFAWPAIQERGISSGDQNVILYWGATLFVTLVGGTALGFLYIAPTILSLLAKDVVANSMIVAYRISSFGWLVIYLTVGIGALTMIPVTMVLFTHGNIVSYGRMRESWRGVVLAFFAAAGFLSPNGVWTMFIVAIPAAIAFGIGLALSWTYTRVGSHVPRRRGEAAD</sequence>
<dbReference type="PRINTS" id="PR01840">
    <property type="entry name" value="TATCFAMILY"/>
</dbReference>
<feature type="region of interest" description="Disordered" evidence="6">
    <location>
        <begin position="443"/>
        <end position="465"/>
    </location>
</feature>
<evidence type="ECO:0000313" key="8">
    <source>
        <dbReference type="Proteomes" id="UP000198856"/>
    </source>
</evidence>
<dbReference type="PANTHER" id="PTHR30371:SF0">
    <property type="entry name" value="SEC-INDEPENDENT PROTEIN TRANSLOCASE PROTEIN TATC, CHLOROPLASTIC-RELATED"/>
    <property type="match status" value="1"/>
</dbReference>
<feature type="transmembrane region" description="Helical" evidence="5">
    <location>
        <begin position="564"/>
        <end position="585"/>
    </location>
</feature>
<keyword evidence="3 5" id="KW-1133">Transmembrane helix</keyword>
<feature type="transmembrane region" description="Helical" evidence="5">
    <location>
        <begin position="683"/>
        <end position="699"/>
    </location>
</feature>
<organism evidence="7 8">
    <name type="scientific">Halovenus aranensis</name>
    <dbReference type="NCBI Taxonomy" id="890420"/>
    <lineage>
        <taxon>Archaea</taxon>
        <taxon>Methanobacteriati</taxon>
        <taxon>Methanobacteriota</taxon>
        <taxon>Stenosarchaea group</taxon>
        <taxon>Halobacteria</taxon>
        <taxon>Halobacteriales</taxon>
        <taxon>Haloarculaceae</taxon>
        <taxon>Halovenus</taxon>
    </lineage>
</organism>
<feature type="transmembrane region" description="Helical" evidence="5">
    <location>
        <begin position="173"/>
        <end position="195"/>
    </location>
</feature>
<dbReference type="EMBL" id="FNFC01000004">
    <property type="protein sequence ID" value="SDJ51676.1"/>
    <property type="molecule type" value="Genomic_DNA"/>
</dbReference>
<gene>
    <name evidence="5" type="primary">tatC</name>
    <name evidence="7" type="ORF">SAMN05216226_104187</name>
</gene>
<keyword evidence="4 5" id="KW-0472">Membrane</keyword>
<feature type="transmembrane region" description="Helical" evidence="5">
    <location>
        <begin position="238"/>
        <end position="259"/>
    </location>
</feature>
<dbReference type="OrthoDB" id="15305at2157"/>
<feature type="transmembrane region" description="Helical" evidence="5">
    <location>
        <begin position="280"/>
        <end position="297"/>
    </location>
</feature>
<evidence type="ECO:0000256" key="6">
    <source>
        <dbReference type="SAM" id="MobiDB-lite"/>
    </source>
</evidence>
<accession>A0A1G8UCY4</accession>
<dbReference type="GO" id="GO:0033281">
    <property type="term" value="C:TAT protein transport complex"/>
    <property type="evidence" value="ECO:0007669"/>
    <property type="project" value="UniProtKB-UniRule"/>
</dbReference>
<reference evidence="7 8" key="1">
    <citation type="submission" date="2016-10" db="EMBL/GenBank/DDBJ databases">
        <authorList>
            <person name="de Groot N.N."/>
        </authorList>
    </citation>
    <scope>NUCLEOTIDE SEQUENCE [LARGE SCALE GENOMIC DNA]</scope>
    <source>
        <strain evidence="7 8">IBRC-M10015</strain>
    </source>
</reference>
<dbReference type="GO" id="GO:0043953">
    <property type="term" value="P:protein transport by the Tat complex"/>
    <property type="evidence" value="ECO:0007669"/>
    <property type="project" value="UniProtKB-UniRule"/>
</dbReference>
<evidence type="ECO:0000256" key="2">
    <source>
        <dbReference type="ARBA" id="ARBA00022692"/>
    </source>
</evidence>
<comment type="caution">
    <text evidence="5">Lacks conserved residue(s) required for the propagation of feature annotation.</text>
</comment>
<comment type="subunit">
    <text evidence="5">Forms a complex with TatA.</text>
</comment>
<feature type="transmembrane region" description="Helical" evidence="5">
    <location>
        <begin position="34"/>
        <end position="53"/>
    </location>
</feature>
<name>A0A1G8UCY4_9EURY</name>
<dbReference type="GO" id="GO:0009977">
    <property type="term" value="F:proton motive force dependent protein transmembrane transporter activity"/>
    <property type="evidence" value="ECO:0007669"/>
    <property type="project" value="TreeGrafter"/>
</dbReference>
<feature type="transmembrane region" description="Helical" evidence="5">
    <location>
        <begin position="85"/>
        <end position="107"/>
    </location>
</feature>
<dbReference type="HAMAP" id="MF_00902">
    <property type="entry name" value="TatC"/>
    <property type="match status" value="1"/>
</dbReference>
<comment type="similarity">
    <text evidence="5">Belongs to the TatC family.</text>
</comment>
<keyword evidence="8" id="KW-1185">Reference proteome</keyword>
<keyword evidence="2 5" id="KW-0812">Transmembrane</keyword>
<feature type="compositionally biased region" description="Acidic residues" evidence="6">
    <location>
        <begin position="448"/>
        <end position="464"/>
    </location>
</feature>
<feature type="transmembrane region" description="Helical" evidence="5">
    <location>
        <begin position="128"/>
        <end position="153"/>
    </location>
</feature>
<keyword evidence="5" id="KW-1003">Cell membrane</keyword>
<dbReference type="PANTHER" id="PTHR30371">
    <property type="entry name" value="SEC-INDEPENDENT PROTEIN TRANSLOCASE PROTEIN TATC"/>
    <property type="match status" value="1"/>
</dbReference>
<feature type="transmembrane region" description="Helical" evidence="5">
    <location>
        <begin position="215"/>
        <end position="232"/>
    </location>
</feature>
<evidence type="ECO:0000313" key="7">
    <source>
        <dbReference type="EMBL" id="SDJ51676.1"/>
    </source>
</evidence>
<feature type="transmembrane region" description="Helical" evidence="5">
    <location>
        <begin position="705"/>
        <end position="729"/>
    </location>
</feature>
<keyword evidence="5" id="KW-0653">Protein transport</keyword>
<feature type="transmembrane region" description="Helical" evidence="5">
    <location>
        <begin position="597"/>
        <end position="621"/>
    </location>
</feature>
<evidence type="ECO:0000256" key="5">
    <source>
        <dbReference type="HAMAP-Rule" id="MF_00902"/>
    </source>
</evidence>
<protein>
    <recommendedName>
        <fullName evidence="5">Sec-independent protein translocase protein TatC</fullName>
    </recommendedName>
</protein>